<feature type="transmembrane region" description="Helical" evidence="1">
    <location>
        <begin position="466"/>
        <end position="495"/>
    </location>
</feature>
<feature type="transmembrane region" description="Helical" evidence="1">
    <location>
        <begin position="1025"/>
        <end position="1050"/>
    </location>
</feature>
<dbReference type="SUPFAM" id="SSF82693">
    <property type="entry name" value="Multidrug efflux transporter AcrB pore domain, PN1, PN2, PC1 and PC2 subdomains"/>
    <property type="match status" value="2"/>
</dbReference>
<reference evidence="2 3" key="1">
    <citation type="journal article" date="2020" name="Syst. Appl. Microbiol.">
        <title>Alienimonas chondri sp. nov., a novel planctomycete isolated from the biofilm of the red alga Chondrus crispus.</title>
        <authorList>
            <person name="Vitorino I."/>
            <person name="Albuquerque L."/>
            <person name="Wiegand S."/>
            <person name="Kallscheuer N."/>
            <person name="da Costa M.S."/>
            <person name="Lobo-da-Cunha A."/>
            <person name="Jogler C."/>
            <person name="Lage O.M."/>
        </authorList>
    </citation>
    <scope>NUCLEOTIDE SEQUENCE [LARGE SCALE GENOMIC DNA]</scope>
    <source>
        <strain evidence="2 3">LzC2</strain>
    </source>
</reference>
<feature type="transmembrane region" description="Helical" evidence="1">
    <location>
        <begin position="341"/>
        <end position="360"/>
    </location>
</feature>
<name>A0ABX1VG73_9PLAN</name>
<dbReference type="RefSeq" id="WP_171188675.1">
    <property type="nucleotide sequence ID" value="NZ_WTPX01000116.1"/>
</dbReference>
<feature type="transmembrane region" description="Helical" evidence="1">
    <location>
        <begin position="623"/>
        <end position="644"/>
    </location>
</feature>
<dbReference type="Gene3D" id="1.20.1640.10">
    <property type="entry name" value="Multidrug efflux transporter AcrB transmembrane domain"/>
    <property type="match status" value="3"/>
</dbReference>
<dbReference type="Gene3D" id="3.30.70.1320">
    <property type="entry name" value="Multidrug efflux transporter AcrB pore domain like"/>
    <property type="match status" value="1"/>
</dbReference>
<keyword evidence="1" id="KW-0472">Membrane</keyword>
<feature type="transmembrane region" description="Helical" evidence="1">
    <location>
        <begin position="999"/>
        <end position="1019"/>
    </location>
</feature>
<feature type="transmembrane region" description="Helical" evidence="1">
    <location>
        <begin position="1071"/>
        <end position="1090"/>
    </location>
</feature>
<sequence length="1144" mass="123039">MKSLARWAINNTPAMNTLMVALMAVGAVCLGSMRREVFPEFELEVALVTAPYPGADPDEVESAIVQKVEEAVSSLDGIKEVTGIAQEGLGSVLIEIDPSEPDVKEVVDEVQSAVDRISTFPAAVQAEGVEVRQLTFRETAVRVAVLGPDPEKTGADPVAAELRLRALAEEIRDELTALPVVSQATVQGSKEFQIDVEIPEDNLRQYGLSLQDVAQVLRRENLDLPGGTLKGAAQDVIVKGEARGETGEMIRAIPIVTDPSGVVLTVDDLGEVHDAFDDSSSSTRINGQPALVVAVERTADEDLLLIAAAVHSYAAKRAMPEGYDLVTWDDRSVDVRDRMELLLRNGWQGLVLVFIVLAVFLELRLALWVALGIPISILGAGIMLYFGGQTLNMLSMFAFLMVLGILVDDAIVVGENIYAHREMGKPYMKAAIDGTAEVIPSVTTSVCTTIIAFAPLMFVLGVMGKFIAILPITVIACLIISLVESVFILPCHLAHAPGEGPLGRLRSRLSGGLAPLRYLIAAVPVALAVLMAAVLLDLEGIHSLLPPEAQANLGAATGSVVAQVILWTMAGLLTWFGLFFAGAYGPLFYLSARANRLGTAGLGRFVNNVYEPALRWSLDHRGIVVAGSVAALLTSFGFVGGGFVRQEFFPEMDSNRVQANLIFPDGTPSRVTSQAVERVGAALERVGENYKDRTVDGRSPVKLVRLGVGYASGEGVDQSSQSSGGQLGQVFAEILDPALRTVTSKEIIDAWREEAGEIAGAEAANFEAPSMGPGGKAIEFKLIADKTAADRLEAAAAAVKAKLADFPGVYDVDDDSRPGKAELQLNLKPNAVALGVNRADLFETVRASYFGEEVMRVQRGRDEVKIMVRYPTEDRRSLADFEEIRVRTADGLSRPITELAEIEIDRSPSEINRINRRRSVTITSAVDVTEGNAQEIVNSLKTDVLPDLLEEYPGVDVTWKGQQQQRAESISSIFVGLSIALCCMFALLTLEFRSYTQPLLILGIIPFGVVGAVFGHWVMGLPLSFFSMMGIVALSGVVVNDSIVLVDFINHRIEQGQPLRQAIMESGVRRFRPVLLTSATTVAGLFPMLLETSFQAQILVPMAASLAFGLSITTGLVLILLPVYYSLYGRFVNVEALRSGGTSE</sequence>
<dbReference type="SUPFAM" id="SSF82866">
    <property type="entry name" value="Multidrug efflux transporter AcrB transmembrane domain"/>
    <property type="match status" value="2"/>
</dbReference>
<gene>
    <name evidence="2" type="primary">mdtC</name>
    <name evidence="2" type="ORF">LzC2_31380</name>
</gene>
<dbReference type="Proteomes" id="UP000609651">
    <property type="component" value="Unassembled WGS sequence"/>
</dbReference>
<feature type="transmembrane region" description="Helical" evidence="1">
    <location>
        <begin position="393"/>
        <end position="418"/>
    </location>
</feature>
<dbReference type="PRINTS" id="PR00702">
    <property type="entry name" value="ACRIFLAVINRP"/>
</dbReference>
<keyword evidence="1" id="KW-0812">Transmembrane</keyword>
<feature type="transmembrane region" description="Helical" evidence="1">
    <location>
        <begin position="970"/>
        <end position="992"/>
    </location>
</feature>
<evidence type="ECO:0000313" key="3">
    <source>
        <dbReference type="Proteomes" id="UP000609651"/>
    </source>
</evidence>
<keyword evidence="1" id="KW-1133">Transmembrane helix</keyword>
<feature type="transmembrane region" description="Helical" evidence="1">
    <location>
        <begin position="516"/>
        <end position="536"/>
    </location>
</feature>
<dbReference type="Gene3D" id="3.30.2090.10">
    <property type="entry name" value="Multidrug efflux transporter AcrB TolC docking domain, DN and DC subdomains"/>
    <property type="match status" value="2"/>
</dbReference>
<dbReference type="InterPro" id="IPR001036">
    <property type="entry name" value="Acrflvin-R"/>
</dbReference>
<comment type="caution">
    <text evidence="2">The sequence shown here is derived from an EMBL/GenBank/DDBJ whole genome shotgun (WGS) entry which is preliminary data.</text>
</comment>
<dbReference type="Pfam" id="PF00873">
    <property type="entry name" value="ACR_tran"/>
    <property type="match status" value="2"/>
</dbReference>
<evidence type="ECO:0000256" key="1">
    <source>
        <dbReference type="SAM" id="Phobius"/>
    </source>
</evidence>
<dbReference type="EMBL" id="WTPX01000116">
    <property type="protein sequence ID" value="NNJ27041.1"/>
    <property type="molecule type" value="Genomic_DNA"/>
</dbReference>
<dbReference type="Gene3D" id="3.30.70.1440">
    <property type="entry name" value="Multidrug efflux transporter AcrB pore domain"/>
    <property type="match status" value="1"/>
</dbReference>
<proteinExistence type="predicted"/>
<dbReference type="SUPFAM" id="SSF82714">
    <property type="entry name" value="Multidrug efflux transporter AcrB TolC docking domain, DN and DC subdomains"/>
    <property type="match status" value="2"/>
</dbReference>
<feature type="transmembrane region" description="Helical" evidence="1">
    <location>
        <begin position="367"/>
        <end position="387"/>
    </location>
</feature>
<dbReference type="PANTHER" id="PTHR32063">
    <property type="match status" value="1"/>
</dbReference>
<feature type="transmembrane region" description="Helical" evidence="1">
    <location>
        <begin position="1102"/>
        <end position="1125"/>
    </location>
</feature>
<protein>
    <submittedName>
        <fullName evidence="2">Multidrug resistance protein MdtC</fullName>
    </submittedName>
</protein>
<keyword evidence="3" id="KW-1185">Reference proteome</keyword>
<feature type="transmembrane region" description="Helical" evidence="1">
    <location>
        <begin position="438"/>
        <end position="460"/>
    </location>
</feature>
<feature type="transmembrane region" description="Helical" evidence="1">
    <location>
        <begin position="564"/>
        <end position="590"/>
    </location>
</feature>
<organism evidence="2 3">
    <name type="scientific">Alienimonas chondri</name>
    <dbReference type="NCBI Taxonomy" id="2681879"/>
    <lineage>
        <taxon>Bacteria</taxon>
        <taxon>Pseudomonadati</taxon>
        <taxon>Planctomycetota</taxon>
        <taxon>Planctomycetia</taxon>
        <taxon>Planctomycetales</taxon>
        <taxon>Planctomycetaceae</taxon>
        <taxon>Alienimonas</taxon>
    </lineage>
</organism>
<accession>A0ABX1VG73</accession>
<dbReference type="PANTHER" id="PTHR32063:SF33">
    <property type="entry name" value="RND SUPERFAMILY EFFLUX PUMP PERMEASE COMPONENT"/>
    <property type="match status" value="1"/>
</dbReference>
<dbReference type="Gene3D" id="3.30.70.1430">
    <property type="entry name" value="Multidrug efflux transporter AcrB pore domain"/>
    <property type="match status" value="2"/>
</dbReference>
<dbReference type="InterPro" id="IPR027463">
    <property type="entry name" value="AcrB_DN_DC_subdom"/>
</dbReference>
<evidence type="ECO:0000313" key="2">
    <source>
        <dbReference type="EMBL" id="NNJ27041.1"/>
    </source>
</evidence>